<reference evidence="1" key="1">
    <citation type="thesis" date="2021" institute="BYU ScholarsArchive" country="Provo, UT, USA">
        <title>Applications of and Algorithms for Genome Assembly and Genomic Analyses with an Emphasis on Marine Teleosts.</title>
        <authorList>
            <person name="Pickett B.D."/>
        </authorList>
    </citation>
    <scope>NUCLEOTIDE SEQUENCE</scope>
    <source>
        <strain evidence="1">HI-2016</strain>
    </source>
</reference>
<evidence type="ECO:0000313" key="1">
    <source>
        <dbReference type="EMBL" id="KAG9334203.1"/>
    </source>
</evidence>
<comment type="caution">
    <text evidence="1">The sequence shown here is derived from an EMBL/GenBank/DDBJ whole genome shotgun (WGS) entry which is preliminary data.</text>
</comment>
<accession>A0A8T2N270</accession>
<dbReference type="EMBL" id="JAFBMS010000159">
    <property type="protein sequence ID" value="KAG9334203.1"/>
    <property type="molecule type" value="Genomic_DNA"/>
</dbReference>
<evidence type="ECO:0000313" key="2">
    <source>
        <dbReference type="Proteomes" id="UP000824540"/>
    </source>
</evidence>
<proteinExistence type="predicted"/>
<organism evidence="1 2">
    <name type="scientific">Albula glossodonta</name>
    <name type="common">roundjaw bonefish</name>
    <dbReference type="NCBI Taxonomy" id="121402"/>
    <lineage>
        <taxon>Eukaryota</taxon>
        <taxon>Metazoa</taxon>
        <taxon>Chordata</taxon>
        <taxon>Craniata</taxon>
        <taxon>Vertebrata</taxon>
        <taxon>Euteleostomi</taxon>
        <taxon>Actinopterygii</taxon>
        <taxon>Neopterygii</taxon>
        <taxon>Teleostei</taxon>
        <taxon>Albuliformes</taxon>
        <taxon>Albulidae</taxon>
        <taxon>Albula</taxon>
    </lineage>
</organism>
<dbReference type="AlphaFoldDB" id="A0A8T2N270"/>
<dbReference type="Proteomes" id="UP000824540">
    <property type="component" value="Unassembled WGS sequence"/>
</dbReference>
<gene>
    <name evidence="1" type="ORF">JZ751_008501</name>
</gene>
<sequence length="67" mass="7700">MEEKARRYTNPCVTVLTGTIKLSPCLKASWYRNRTMNVVLLKLHFECSRSRVGTHSVGTLSLLTFHF</sequence>
<keyword evidence="2" id="KW-1185">Reference proteome</keyword>
<protein>
    <submittedName>
        <fullName evidence="1">Uncharacterized protein</fullName>
    </submittedName>
</protein>
<name>A0A8T2N270_9TELE</name>